<organism evidence="2 3">
    <name type="scientific">Senna tora</name>
    <dbReference type="NCBI Taxonomy" id="362788"/>
    <lineage>
        <taxon>Eukaryota</taxon>
        <taxon>Viridiplantae</taxon>
        <taxon>Streptophyta</taxon>
        <taxon>Embryophyta</taxon>
        <taxon>Tracheophyta</taxon>
        <taxon>Spermatophyta</taxon>
        <taxon>Magnoliopsida</taxon>
        <taxon>eudicotyledons</taxon>
        <taxon>Gunneridae</taxon>
        <taxon>Pentapetalae</taxon>
        <taxon>rosids</taxon>
        <taxon>fabids</taxon>
        <taxon>Fabales</taxon>
        <taxon>Fabaceae</taxon>
        <taxon>Caesalpinioideae</taxon>
        <taxon>Cassia clade</taxon>
        <taxon>Senna</taxon>
    </lineage>
</organism>
<protein>
    <submittedName>
        <fullName evidence="2">Uncharacterized protein</fullName>
    </submittedName>
</protein>
<gene>
    <name evidence="2" type="ORF">G2W53_032425</name>
</gene>
<accession>A0A834SWQ4</accession>
<keyword evidence="3" id="KW-1185">Reference proteome</keyword>
<dbReference type="EMBL" id="JAAIUW010000010">
    <property type="protein sequence ID" value="KAF7811449.1"/>
    <property type="molecule type" value="Genomic_DNA"/>
</dbReference>
<name>A0A834SWQ4_9FABA</name>
<proteinExistence type="predicted"/>
<sequence>MPALPAANGNRTLGFGRWEGGRSEYPGSEKNKGPEDCKTTDRRITAQKALSALGFLKLKEVEPLLLPFIV</sequence>
<evidence type="ECO:0000313" key="3">
    <source>
        <dbReference type="Proteomes" id="UP000634136"/>
    </source>
</evidence>
<evidence type="ECO:0000256" key="1">
    <source>
        <dbReference type="SAM" id="MobiDB-lite"/>
    </source>
</evidence>
<dbReference type="Proteomes" id="UP000634136">
    <property type="component" value="Unassembled WGS sequence"/>
</dbReference>
<evidence type="ECO:0000313" key="2">
    <source>
        <dbReference type="EMBL" id="KAF7811449.1"/>
    </source>
</evidence>
<feature type="region of interest" description="Disordered" evidence="1">
    <location>
        <begin position="1"/>
        <end position="39"/>
    </location>
</feature>
<feature type="compositionally biased region" description="Basic and acidic residues" evidence="1">
    <location>
        <begin position="19"/>
        <end position="39"/>
    </location>
</feature>
<reference evidence="2" key="1">
    <citation type="submission" date="2020-09" db="EMBL/GenBank/DDBJ databases">
        <title>Genome-Enabled Discovery of Anthraquinone Biosynthesis in Senna tora.</title>
        <authorList>
            <person name="Kang S.-H."/>
            <person name="Pandey R.P."/>
            <person name="Lee C.-M."/>
            <person name="Sim J.-S."/>
            <person name="Jeong J.-T."/>
            <person name="Choi B.-S."/>
            <person name="Jung M."/>
            <person name="Ginzburg D."/>
            <person name="Zhao K."/>
            <person name="Won S.Y."/>
            <person name="Oh T.-J."/>
            <person name="Yu Y."/>
            <person name="Kim N.-H."/>
            <person name="Lee O.R."/>
            <person name="Lee T.-H."/>
            <person name="Bashyal P."/>
            <person name="Kim T.-S."/>
            <person name="Lee W.-H."/>
            <person name="Kawkins C."/>
            <person name="Kim C.-K."/>
            <person name="Kim J.S."/>
            <person name="Ahn B.O."/>
            <person name="Rhee S.Y."/>
            <person name="Sohng J.K."/>
        </authorList>
    </citation>
    <scope>NUCLEOTIDE SEQUENCE</scope>
    <source>
        <tissue evidence="2">Leaf</tissue>
    </source>
</reference>
<dbReference type="AlphaFoldDB" id="A0A834SWQ4"/>
<comment type="caution">
    <text evidence="2">The sequence shown here is derived from an EMBL/GenBank/DDBJ whole genome shotgun (WGS) entry which is preliminary data.</text>
</comment>